<accession>A0ABS5SB11</accession>
<feature type="active site" evidence="4">
    <location>
        <position position="10"/>
    </location>
</feature>
<dbReference type="RefSeq" id="WP_214173819.1">
    <property type="nucleotide sequence ID" value="NZ_JAHCVK010000001.1"/>
</dbReference>
<comment type="function">
    <text evidence="4">Has an important function as a repair enzyme for proteins that have been inactivated by oxidation. Catalyzes the reversible oxidation-reduction of methionine sulfoxide in proteins to methionine.</text>
</comment>
<evidence type="ECO:0000256" key="4">
    <source>
        <dbReference type="HAMAP-Rule" id="MF_01401"/>
    </source>
</evidence>
<dbReference type="Gene3D" id="3.30.1060.10">
    <property type="entry name" value="Peptide methionine sulphoxide reductase MsrA"/>
    <property type="match status" value="1"/>
</dbReference>
<dbReference type="PANTHER" id="PTHR42799">
    <property type="entry name" value="MITOCHONDRIAL PEPTIDE METHIONINE SULFOXIDE REDUCTASE"/>
    <property type="match status" value="1"/>
</dbReference>
<evidence type="ECO:0000256" key="1">
    <source>
        <dbReference type="ARBA" id="ARBA00023002"/>
    </source>
</evidence>
<protein>
    <recommendedName>
        <fullName evidence="4">Peptide methionine sulfoxide reductase MsrA</fullName>
        <shortName evidence="4">Protein-methionine-S-oxide reductase</shortName>
        <ecNumber evidence="4">1.8.4.11</ecNumber>
    </recommendedName>
    <alternativeName>
        <fullName evidence="4">Peptide-methionine (S)-S-oxide reductase</fullName>
        <shortName evidence="4">Peptide Met(O) reductase</shortName>
    </alternativeName>
</protein>
<evidence type="ECO:0000313" key="6">
    <source>
        <dbReference type="EMBL" id="MBT0651827.1"/>
    </source>
</evidence>
<feature type="domain" description="Peptide methionine sulphoxide reductase MsrA" evidence="5">
    <location>
        <begin position="3"/>
        <end position="148"/>
    </location>
</feature>
<sequence>MATATFAAGCFWGVEAAFRRVAGVTSTMVGYTGGSVANPSYEDVCTGMTGHAEAVQLEYDPAAVSYETLLQVFWGMHDPTTLNRQGPDVGTQYRSAIYCHTPAQADAARLSRDREQARHRRTVVTEIVPAVEFFRAEEYHQRYLEKRGASHGGI</sequence>
<dbReference type="EMBL" id="JAHCVK010000001">
    <property type="protein sequence ID" value="MBT0651827.1"/>
    <property type="molecule type" value="Genomic_DNA"/>
</dbReference>
<dbReference type="Proteomes" id="UP000756860">
    <property type="component" value="Unassembled WGS sequence"/>
</dbReference>
<evidence type="ECO:0000256" key="2">
    <source>
        <dbReference type="ARBA" id="ARBA00047806"/>
    </source>
</evidence>
<gene>
    <name evidence="4 6" type="primary">msrA</name>
    <name evidence="6" type="ORF">KI810_02050</name>
</gene>
<dbReference type="InterPro" id="IPR050162">
    <property type="entry name" value="MsrA_MetSO_reductase"/>
</dbReference>
<comment type="caution">
    <text evidence="6">The sequence shown here is derived from an EMBL/GenBank/DDBJ whole genome shotgun (WGS) entry which is preliminary data.</text>
</comment>
<comment type="similarity">
    <text evidence="4">Belongs to the MsrA Met sulfoxide reductase family.</text>
</comment>
<comment type="catalytic activity">
    <reaction evidence="3 4">
        <text>[thioredoxin]-disulfide + L-methionine + H2O = L-methionine (S)-S-oxide + [thioredoxin]-dithiol</text>
        <dbReference type="Rhea" id="RHEA:19993"/>
        <dbReference type="Rhea" id="RHEA-COMP:10698"/>
        <dbReference type="Rhea" id="RHEA-COMP:10700"/>
        <dbReference type="ChEBI" id="CHEBI:15377"/>
        <dbReference type="ChEBI" id="CHEBI:29950"/>
        <dbReference type="ChEBI" id="CHEBI:50058"/>
        <dbReference type="ChEBI" id="CHEBI:57844"/>
        <dbReference type="ChEBI" id="CHEBI:58772"/>
        <dbReference type="EC" id="1.8.4.11"/>
    </reaction>
</comment>
<evidence type="ECO:0000313" key="7">
    <source>
        <dbReference type="Proteomes" id="UP000756860"/>
    </source>
</evidence>
<keyword evidence="1 4" id="KW-0560">Oxidoreductase</keyword>
<dbReference type="InterPro" id="IPR036509">
    <property type="entry name" value="Met_Sox_Rdtase_MsrA_sf"/>
</dbReference>
<keyword evidence="7" id="KW-1185">Reference proteome</keyword>
<organism evidence="6 7">
    <name type="scientific">Geomobilimonas luticola</name>
    <dbReference type="NCBI Taxonomy" id="1114878"/>
    <lineage>
        <taxon>Bacteria</taxon>
        <taxon>Pseudomonadati</taxon>
        <taxon>Thermodesulfobacteriota</taxon>
        <taxon>Desulfuromonadia</taxon>
        <taxon>Geobacterales</taxon>
        <taxon>Geobacteraceae</taxon>
        <taxon>Geomobilimonas</taxon>
    </lineage>
</organism>
<dbReference type="NCBIfam" id="TIGR00401">
    <property type="entry name" value="msrA"/>
    <property type="match status" value="1"/>
</dbReference>
<dbReference type="Pfam" id="PF01625">
    <property type="entry name" value="PMSR"/>
    <property type="match status" value="1"/>
</dbReference>
<name>A0ABS5SB11_9BACT</name>
<reference evidence="6 7" key="1">
    <citation type="submission" date="2021-05" db="EMBL/GenBank/DDBJ databases">
        <title>The draft genome of Geobacter luticola JCM 17780.</title>
        <authorList>
            <person name="Xu Z."/>
            <person name="Masuda Y."/>
            <person name="Itoh H."/>
            <person name="Senoo K."/>
        </authorList>
    </citation>
    <scope>NUCLEOTIDE SEQUENCE [LARGE SCALE GENOMIC DNA]</scope>
    <source>
        <strain evidence="6 7">JCM 17780</strain>
    </source>
</reference>
<dbReference type="PANTHER" id="PTHR42799:SF2">
    <property type="entry name" value="MITOCHONDRIAL PEPTIDE METHIONINE SULFOXIDE REDUCTASE"/>
    <property type="match status" value="1"/>
</dbReference>
<dbReference type="InterPro" id="IPR002569">
    <property type="entry name" value="Met_Sox_Rdtase_MsrA_dom"/>
</dbReference>
<dbReference type="SUPFAM" id="SSF55068">
    <property type="entry name" value="Peptide methionine sulfoxide reductase"/>
    <property type="match status" value="1"/>
</dbReference>
<dbReference type="GO" id="GO:0008113">
    <property type="term" value="F:peptide-methionine (S)-S-oxide reductase activity"/>
    <property type="evidence" value="ECO:0007669"/>
    <property type="project" value="UniProtKB-EC"/>
</dbReference>
<dbReference type="EC" id="1.8.4.11" evidence="4"/>
<evidence type="ECO:0000256" key="3">
    <source>
        <dbReference type="ARBA" id="ARBA00048782"/>
    </source>
</evidence>
<evidence type="ECO:0000259" key="5">
    <source>
        <dbReference type="Pfam" id="PF01625"/>
    </source>
</evidence>
<comment type="catalytic activity">
    <reaction evidence="2 4">
        <text>L-methionyl-[protein] + [thioredoxin]-disulfide + H2O = L-methionyl-(S)-S-oxide-[protein] + [thioredoxin]-dithiol</text>
        <dbReference type="Rhea" id="RHEA:14217"/>
        <dbReference type="Rhea" id="RHEA-COMP:10698"/>
        <dbReference type="Rhea" id="RHEA-COMP:10700"/>
        <dbReference type="Rhea" id="RHEA-COMP:12313"/>
        <dbReference type="Rhea" id="RHEA-COMP:12315"/>
        <dbReference type="ChEBI" id="CHEBI:15377"/>
        <dbReference type="ChEBI" id="CHEBI:16044"/>
        <dbReference type="ChEBI" id="CHEBI:29950"/>
        <dbReference type="ChEBI" id="CHEBI:44120"/>
        <dbReference type="ChEBI" id="CHEBI:50058"/>
        <dbReference type="EC" id="1.8.4.11"/>
    </reaction>
</comment>
<proteinExistence type="inferred from homology"/>
<dbReference type="HAMAP" id="MF_01401">
    <property type="entry name" value="MsrA"/>
    <property type="match status" value="1"/>
</dbReference>